<reference evidence="1 2" key="1">
    <citation type="submission" date="2019-07" db="EMBL/GenBank/DDBJ databases">
        <title>Whole genome shotgun sequence of Deinococcus cellulosilyticus NBRC 106333.</title>
        <authorList>
            <person name="Hosoyama A."/>
            <person name="Uohara A."/>
            <person name="Ohji S."/>
            <person name="Ichikawa N."/>
        </authorList>
    </citation>
    <scope>NUCLEOTIDE SEQUENCE [LARGE SCALE GENOMIC DNA]</scope>
    <source>
        <strain evidence="1 2">NBRC 106333</strain>
    </source>
</reference>
<accession>A0A511NB98</accession>
<evidence type="ECO:0000313" key="1">
    <source>
        <dbReference type="EMBL" id="GEM50100.1"/>
    </source>
</evidence>
<dbReference type="AlphaFoldDB" id="A0A511NB98"/>
<dbReference type="OrthoDB" id="76025at2"/>
<organism evidence="1 2">
    <name type="scientific">Deinococcus cellulosilyticus (strain DSM 18568 / NBRC 106333 / KACC 11606 / 5516J-15)</name>
    <dbReference type="NCBI Taxonomy" id="1223518"/>
    <lineage>
        <taxon>Bacteria</taxon>
        <taxon>Thermotogati</taxon>
        <taxon>Deinococcota</taxon>
        <taxon>Deinococci</taxon>
        <taxon>Deinococcales</taxon>
        <taxon>Deinococcaceae</taxon>
        <taxon>Deinococcus</taxon>
    </lineage>
</organism>
<gene>
    <name evidence="1" type="ORF">DC3_57350</name>
</gene>
<protein>
    <submittedName>
        <fullName evidence="1">Uncharacterized protein</fullName>
    </submittedName>
</protein>
<sequence>MRSLQVIDGYISVFELMTEMGYTRPGTYWKELLKKHQDTLPEHKMLQFIKANGRKGRKVPAIRKEDEALLIQHFDVLVVASDEIFDREVVQDVLKTLCLAFQDFEPESHLVVGDHTIDLYLKKVRMAIDFVSAPVALARKETLLQREKEIRERLDCTFLTVDPLTEGFHAGQVVFALRKHLGI</sequence>
<name>A0A511NB98_DEIC1</name>
<dbReference type="RefSeq" id="WP_146891965.1">
    <property type="nucleotide sequence ID" value="NZ_BJXB01000058.1"/>
</dbReference>
<evidence type="ECO:0000313" key="2">
    <source>
        <dbReference type="Proteomes" id="UP000321306"/>
    </source>
</evidence>
<comment type="caution">
    <text evidence="1">The sequence shown here is derived from an EMBL/GenBank/DDBJ whole genome shotgun (WGS) entry which is preliminary data.</text>
</comment>
<dbReference type="Proteomes" id="UP000321306">
    <property type="component" value="Unassembled WGS sequence"/>
</dbReference>
<proteinExistence type="predicted"/>
<dbReference type="EMBL" id="BJXB01000058">
    <property type="protein sequence ID" value="GEM50100.1"/>
    <property type="molecule type" value="Genomic_DNA"/>
</dbReference>
<keyword evidence="2" id="KW-1185">Reference proteome</keyword>